<feature type="compositionally biased region" description="Low complexity" evidence="2">
    <location>
        <begin position="226"/>
        <end position="240"/>
    </location>
</feature>
<dbReference type="InterPro" id="IPR036236">
    <property type="entry name" value="Znf_C2H2_sf"/>
</dbReference>
<dbReference type="PANTHER" id="PTHR40735">
    <property type="entry name" value="RNA-EDITING COMPLEX PROTEIN MP42-RELATED"/>
    <property type="match status" value="1"/>
</dbReference>
<evidence type="ECO:0000259" key="3">
    <source>
        <dbReference type="PROSITE" id="PS50157"/>
    </source>
</evidence>
<dbReference type="CDD" id="cd23960">
    <property type="entry name" value="KREPA3"/>
    <property type="match status" value="1"/>
</dbReference>
<evidence type="ECO:0000256" key="2">
    <source>
        <dbReference type="SAM" id="MobiDB-lite"/>
    </source>
</evidence>
<evidence type="ECO:0000313" key="5">
    <source>
        <dbReference type="Proteomes" id="UP000015354"/>
    </source>
</evidence>
<dbReference type="Gene3D" id="2.40.50.140">
    <property type="entry name" value="Nucleic acid-binding proteins"/>
    <property type="match status" value="1"/>
</dbReference>
<feature type="domain" description="C2H2-type" evidence="3">
    <location>
        <begin position="185"/>
        <end position="213"/>
    </location>
</feature>
<dbReference type="PROSITE" id="PS00028">
    <property type="entry name" value="ZINC_FINGER_C2H2_1"/>
    <property type="match status" value="2"/>
</dbReference>
<dbReference type="Gene3D" id="3.30.160.60">
    <property type="entry name" value="Classic Zinc Finger"/>
    <property type="match status" value="1"/>
</dbReference>
<reference evidence="4 5" key="1">
    <citation type="journal article" date="2013" name="PLoS ONE">
        <title>Predicting the Proteins of Angomonas deanei, Strigomonas culicis and Their Respective Endosymbionts Reveals New Aspects of the Trypanosomatidae Family.</title>
        <authorList>
            <person name="Motta M.C."/>
            <person name="Martins A.C."/>
            <person name="de Souza S.S."/>
            <person name="Catta-Preta C.M."/>
            <person name="Silva R."/>
            <person name="Klein C.C."/>
            <person name="de Almeida L.G."/>
            <person name="de Lima Cunha O."/>
            <person name="Ciapina L.P."/>
            <person name="Brocchi M."/>
            <person name="Colabardini A.C."/>
            <person name="de Araujo Lima B."/>
            <person name="Machado C.R."/>
            <person name="de Almeida Soares C.M."/>
            <person name="Probst C.M."/>
            <person name="de Menezes C.B."/>
            <person name="Thompson C.E."/>
            <person name="Bartholomeu D.C."/>
            <person name="Gradia D.F."/>
            <person name="Pavoni D.P."/>
            <person name="Grisard E.C."/>
            <person name="Fantinatti-Garboggini F."/>
            <person name="Marchini F.K."/>
            <person name="Rodrigues-Luiz G.F."/>
            <person name="Wagner G."/>
            <person name="Goldman G.H."/>
            <person name="Fietto J.L."/>
            <person name="Elias M.C."/>
            <person name="Goldman M.H."/>
            <person name="Sagot M.F."/>
            <person name="Pereira M."/>
            <person name="Stoco P.H."/>
            <person name="de Mendonca-Neto R.P."/>
            <person name="Teixeira S.M."/>
            <person name="Maciel T.E."/>
            <person name="de Oliveira Mendes T.A."/>
            <person name="Urmenyi T.P."/>
            <person name="de Souza W."/>
            <person name="Schenkman S."/>
            <person name="de Vasconcelos A.T."/>
        </authorList>
    </citation>
    <scope>NUCLEOTIDE SEQUENCE [LARGE SCALE GENOMIC DNA]</scope>
</reference>
<dbReference type="PANTHER" id="PTHR40735:SF3">
    <property type="entry name" value="RNA-EDITING COMPLEX PROTEIN MP42"/>
    <property type="match status" value="1"/>
</dbReference>
<feature type="region of interest" description="Disordered" evidence="2">
    <location>
        <begin position="102"/>
        <end position="130"/>
    </location>
</feature>
<sequence length="389" mass="41399">MRSCRVRSLLNAARVALTFSVPVLRPRTTEGPTPPRDGTVLYAARRCYRSTLPARAPAGATYQCGECGKSFRLLNALNHHIMTKHGGAAKALTYKDGRLQEVQSARDEKAAPAPAAPPPEERPVMGGGSGFDSFLAGVAGRPLAAGTTVPPVPSTVPAASPTATAADEPEGAGPSEGAEEDAQLFVCTVCQKTFRLQAALQHHYQAKHNMEMPSASAAAATGSAEAAAAASAPPQSAEDATQGKVSVEEYVRQQDGELPQAVQYHLDVAPGAPEEGDIAAHWRCVNSHLLMGPVQEIQEGYVFEDHVLQFTVATDFEGPAQGEPDKDFHTVRVHDDAYWGALRSKLKEGDVVVVSGRLRMVPQYDTLLKKYYHFPVVQVEPGAGCVTIV</sequence>
<dbReference type="SUPFAM" id="SSF57667">
    <property type="entry name" value="beta-beta-alpha zinc fingers"/>
    <property type="match status" value="1"/>
</dbReference>
<feature type="region of interest" description="Disordered" evidence="2">
    <location>
        <begin position="146"/>
        <end position="179"/>
    </location>
</feature>
<dbReference type="GO" id="GO:0008270">
    <property type="term" value="F:zinc ion binding"/>
    <property type="evidence" value="ECO:0007669"/>
    <property type="project" value="UniProtKB-KW"/>
</dbReference>
<evidence type="ECO:0000313" key="4">
    <source>
        <dbReference type="EMBL" id="EPY37067.1"/>
    </source>
</evidence>
<feature type="region of interest" description="Disordered" evidence="2">
    <location>
        <begin position="226"/>
        <end position="245"/>
    </location>
</feature>
<keyword evidence="5" id="KW-1185">Reference proteome</keyword>
<keyword evidence="1" id="KW-0863">Zinc-finger</keyword>
<name>S9V1X5_9TRYP</name>
<dbReference type="OrthoDB" id="6077919at2759"/>
<organism evidence="4 5">
    <name type="scientific">Strigomonas culicis</name>
    <dbReference type="NCBI Taxonomy" id="28005"/>
    <lineage>
        <taxon>Eukaryota</taxon>
        <taxon>Discoba</taxon>
        <taxon>Euglenozoa</taxon>
        <taxon>Kinetoplastea</taxon>
        <taxon>Metakinetoplastina</taxon>
        <taxon>Trypanosomatida</taxon>
        <taxon>Trypanosomatidae</taxon>
        <taxon>Strigomonadinae</taxon>
        <taxon>Strigomonas</taxon>
    </lineage>
</organism>
<accession>S9V1X5</accession>
<dbReference type="Pfam" id="PF00096">
    <property type="entry name" value="zf-C2H2"/>
    <property type="match status" value="2"/>
</dbReference>
<dbReference type="PROSITE" id="PS50157">
    <property type="entry name" value="ZINC_FINGER_C2H2_2"/>
    <property type="match status" value="2"/>
</dbReference>
<protein>
    <submittedName>
        <fullName evidence="4">RNA-editing complex protein</fullName>
    </submittedName>
</protein>
<gene>
    <name evidence="4" type="ORF">STCU_00230</name>
</gene>
<comment type="caution">
    <text evidence="4">The sequence shown here is derived from an EMBL/GenBank/DDBJ whole genome shotgun (WGS) entry which is preliminary data.</text>
</comment>
<keyword evidence="1" id="KW-0862">Zinc</keyword>
<dbReference type="EMBL" id="ATMH01000230">
    <property type="protein sequence ID" value="EPY37067.1"/>
    <property type="molecule type" value="Genomic_DNA"/>
</dbReference>
<evidence type="ECO:0000256" key="1">
    <source>
        <dbReference type="PROSITE-ProRule" id="PRU00042"/>
    </source>
</evidence>
<feature type="domain" description="C2H2-type" evidence="3">
    <location>
        <begin position="62"/>
        <end position="90"/>
    </location>
</feature>
<keyword evidence="1" id="KW-0479">Metal-binding</keyword>
<dbReference type="Proteomes" id="UP000015354">
    <property type="component" value="Unassembled WGS sequence"/>
</dbReference>
<dbReference type="AlphaFoldDB" id="S9V1X5"/>
<feature type="compositionally biased region" description="Low complexity" evidence="2">
    <location>
        <begin position="155"/>
        <end position="176"/>
    </location>
</feature>
<proteinExistence type="predicted"/>
<dbReference type="SMART" id="SM00355">
    <property type="entry name" value="ZnF_C2H2"/>
    <property type="match status" value="2"/>
</dbReference>
<dbReference type="InterPro" id="IPR012340">
    <property type="entry name" value="NA-bd_OB-fold"/>
</dbReference>
<dbReference type="InterPro" id="IPR013087">
    <property type="entry name" value="Znf_C2H2_type"/>
</dbReference>